<dbReference type="InterPro" id="IPR008906">
    <property type="entry name" value="HATC_C_dom"/>
</dbReference>
<comment type="caution">
    <text evidence="2">The sequence shown here is derived from an EMBL/GenBank/DDBJ whole genome shotgun (WGS) entry which is preliminary data.</text>
</comment>
<evidence type="ECO:0000259" key="1">
    <source>
        <dbReference type="Pfam" id="PF05699"/>
    </source>
</evidence>
<keyword evidence="3" id="KW-1185">Reference proteome</keyword>
<feature type="domain" description="HAT C-terminal dimerisation" evidence="1">
    <location>
        <begin position="76"/>
        <end position="143"/>
    </location>
</feature>
<gene>
    <name evidence="2" type="ORF">GMARGA_LOCUS21222</name>
</gene>
<name>A0ABN7VPW0_GIGMA</name>
<evidence type="ECO:0000313" key="3">
    <source>
        <dbReference type="Proteomes" id="UP000789901"/>
    </source>
</evidence>
<dbReference type="InterPro" id="IPR012337">
    <property type="entry name" value="RNaseH-like_sf"/>
</dbReference>
<evidence type="ECO:0000313" key="2">
    <source>
        <dbReference type="EMBL" id="CAG8790936.1"/>
    </source>
</evidence>
<accession>A0ABN7VPW0</accession>
<organism evidence="2 3">
    <name type="scientific">Gigaspora margarita</name>
    <dbReference type="NCBI Taxonomy" id="4874"/>
    <lineage>
        <taxon>Eukaryota</taxon>
        <taxon>Fungi</taxon>
        <taxon>Fungi incertae sedis</taxon>
        <taxon>Mucoromycota</taxon>
        <taxon>Glomeromycotina</taxon>
        <taxon>Glomeromycetes</taxon>
        <taxon>Diversisporales</taxon>
        <taxon>Gigasporaceae</taxon>
        <taxon>Gigaspora</taxon>
    </lineage>
</organism>
<dbReference type="EMBL" id="CAJVQB010019376">
    <property type="protein sequence ID" value="CAG8790936.1"/>
    <property type="molecule type" value="Genomic_DNA"/>
</dbReference>
<sequence length="157" mass="18192">MPSCLDNESFLALKFLCQFLKPFEYAVLDYVIIAHVLDPRYKLDHLKATLIEVSKYSSNVEETLNIEEPSNVENVEIDSIEYKLELYKNEPLEDRMAHNYLSIQPLSISSERVFSRAGFTLTSDRANLSENTVSSMILMYSWLKKRQNEISPFSNLL</sequence>
<dbReference type="SUPFAM" id="SSF53098">
    <property type="entry name" value="Ribonuclease H-like"/>
    <property type="match status" value="1"/>
</dbReference>
<reference evidence="2 3" key="1">
    <citation type="submission" date="2021-06" db="EMBL/GenBank/DDBJ databases">
        <authorList>
            <person name="Kallberg Y."/>
            <person name="Tangrot J."/>
            <person name="Rosling A."/>
        </authorList>
    </citation>
    <scope>NUCLEOTIDE SEQUENCE [LARGE SCALE GENOMIC DNA]</scope>
    <source>
        <strain evidence="2 3">120-4 pot B 10/14</strain>
    </source>
</reference>
<dbReference type="Proteomes" id="UP000789901">
    <property type="component" value="Unassembled WGS sequence"/>
</dbReference>
<proteinExistence type="predicted"/>
<dbReference type="Pfam" id="PF05699">
    <property type="entry name" value="Dimer_Tnp_hAT"/>
    <property type="match status" value="1"/>
</dbReference>
<protein>
    <submittedName>
        <fullName evidence="2">29529_t:CDS:1</fullName>
    </submittedName>
</protein>